<comment type="caution">
    <text evidence="2">The sequence shown here is derived from an EMBL/GenBank/DDBJ whole genome shotgun (WGS) entry which is preliminary data.</text>
</comment>
<name>A0ABQ9GXU6_9NEOP</name>
<sequence length="241" mass="27690">MYRSNGVPVNFFQVDTAVPSTILATEVIFIEVLKRKSMCEDNLNMEGDITGYLNELNLKLQGKDHLVSDLVGHINGFRSKLNLFTTALEENDFSCCRQLTEEFENDEALGFSEFSINIQNIMAEFNIRFQDFEGMKSSILIFNNPLGVVIQEQSANLQLELCDLQADAFLQTKTEKGPAFFKLISSHRFPHLCDFRRKMSSMCVFSAMKFIKNQYRSSLTIFLCCIFCSWPQQGLMWTFLL</sequence>
<evidence type="ECO:0000313" key="2">
    <source>
        <dbReference type="EMBL" id="KAJ8876859.1"/>
    </source>
</evidence>
<dbReference type="EMBL" id="JARBHB010000008">
    <property type="protein sequence ID" value="KAJ8876859.1"/>
    <property type="molecule type" value="Genomic_DNA"/>
</dbReference>
<protein>
    <submittedName>
        <fullName evidence="2">Uncharacterized protein</fullName>
    </submittedName>
</protein>
<dbReference type="PANTHER" id="PTHR45913">
    <property type="entry name" value="EPM2A-INTERACTING PROTEIN 1"/>
    <property type="match status" value="1"/>
</dbReference>
<organism evidence="2 3">
    <name type="scientific">Dryococelus australis</name>
    <dbReference type="NCBI Taxonomy" id="614101"/>
    <lineage>
        <taxon>Eukaryota</taxon>
        <taxon>Metazoa</taxon>
        <taxon>Ecdysozoa</taxon>
        <taxon>Arthropoda</taxon>
        <taxon>Hexapoda</taxon>
        <taxon>Insecta</taxon>
        <taxon>Pterygota</taxon>
        <taxon>Neoptera</taxon>
        <taxon>Polyneoptera</taxon>
        <taxon>Phasmatodea</taxon>
        <taxon>Verophasmatodea</taxon>
        <taxon>Anareolatae</taxon>
        <taxon>Phasmatidae</taxon>
        <taxon>Eurycanthinae</taxon>
        <taxon>Dryococelus</taxon>
    </lineage>
</organism>
<evidence type="ECO:0000313" key="3">
    <source>
        <dbReference type="Proteomes" id="UP001159363"/>
    </source>
</evidence>
<dbReference type="Proteomes" id="UP001159363">
    <property type="component" value="Chromosome 7"/>
</dbReference>
<keyword evidence="1" id="KW-0812">Transmembrane</keyword>
<evidence type="ECO:0000256" key="1">
    <source>
        <dbReference type="SAM" id="Phobius"/>
    </source>
</evidence>
<gene>
    <name evidence="2" type="ORF">PR048_021306</name>
</gene>
<proteinExistence type="predicted"/>
<reference evidence="2 3" key="1">
    <citation type="submission" date="2023-02" db="EMBL/GenBank/DDBJ databases">
        <title>LHISI_Scaffold_Assembly.</title>
        <authorList>
            <person name="Stuart O.P."/>
            <person name="Cleave R."/>
            <person name="Magrath M.J.L."/>
            <person name="Mikheyev A.S."/>
        </authorList>
    </citation>
    <scope>NUCLEOTIDE SEQUENCE [LARGE SCALE GENOMIC DNA]</scope>
    <source>
        <strain evidence="2">Daus_M_001</strain>
        <tissue evidence="2">Leg muscle</tissue>
    </source>
</reference>
<accession>A0ABQ9GXU6</accession>
<keyword evidence="1" id="KW-1133">Transmembrane helix</keyword>
<keyword evidence="1" id="KW-0472">Membrane</keyword>
<feature type="transmembrane region" description="Helical" evidence="1">
    <location>
        <begin position="219"/>
        <end position="240"/>
    </location>
</feature>
<dbReference type="PANTHER" id="PTHR45913:SF20">
    <property type="entry name" value="GENERAL TRANSCRIPTION FACTOR II-I REPEAT DOMAIN-CONTAINING PROTEIN 2"/>
    <property type="match status" value="1"/>
</dbReference>
<keyword evidence="3" id="KW-1185">Reference proteome</keyword>